<keyword evidence="2" id="KW-1185">Reference proteome</keyword>
<dbReference type="EMBL" id="MU007122">
    <property type="protein sequence ID" value="KAF2418966.1"/>
    <property type="molecule type" value="Genomic_DNA"/>
</dbReference>
<dbReference type="InterPro" id="IPR038883">
    <property type="entry name" value="AN11006-like"/>
</dbReference>
<evidence type="ECO:0000313" key="1">
    <source>
        <dbReference type="EMBL" id="KAF2418966.1"/>
    </source>
</evidence>
<dbReference type="PANTHER" id="PTHR42085">
    <property type="entry name" value="F-BOX DOMAIN-CONTAINING PROTEIN"/>
    <property type="match status" value="1"/>
</dbReference>
<dbReference type="PANTHER" id="PTHR42085:SF1">
    <property type="entry name" value="F-BOX DOMAIN-CONTAINING PROTEIN"/>
    <property type="match status" value="1"/>
</dbReference>
<accession>A0A9P4NFF8</accession>
<gene>
    <name evidence="1" type="ORF">EJ08DRAFT_706699</name>
</gene>
<proteinExistence type="predicted"/>
<organism evidence="1 2">
    <name type="scientific">Tothia fuscella</name>
    <dbReference type="NCBI Taxonomy" id="1048955"/>
    <lineage>
        <taxon>Eukaryota</taxon>
        <taxon>Fungi</taxon>
        <taxon>Dikarya</taxon>
        <taxon>Ascomycota</taxon>
        <taxon>Pezizomycotina</taxon>
        <taxon>Dothideomycetes</taxon>
        <taxon>Pleosporomycetidae</taxon>
        <taxon>Venturiales</taxon>
        <taxon>Cylindrosympodiaceae</taxon>
        <taxon>Tothia</taxon>
    </lineage>
</organism>
<dbReference type="OrthoDB" id="3801343at2759"/>
<dbReference type="AlphaFoldDB" id="A0A9P4NFF8"/>
<sequence length="307" mass="36202">MAKFSSLMDARRIRKKFKYRRFLKRVRGWLEGITKDLSSKVNSDTLPAPFPFLELPGELRNQIYEIFLHGDYSHEITPVGRYNPMERRESLSPAQEIKFVISSVSSQIRREVISLYLHDRLYLNFDYLNSNSNLNLLVDSELDIESNLDFDSNLIDEWIRTQSLNTISLIRNIQVRSPHFLPPKREEDRLMRNPPRCYRSKNYPSFQFRRLDDGMKISLYTSHELRPEDTKLAPETVVDLMRRENRHDEDSLSGDLLLTLAWEVGTVCSFLMFDEEIDGSEDDEGRRWKWLFSAAIEVLDVEVEKVD</sequence>
<reference evidence="1" key="1">
    <citation type="journal article" date="2020" name="Stud. Mycol.">
        <title>101 Dothideomycetes genomes: a test case for predicting lifestyles and emergence of pathogens.</title>
        <authorList>
            <person name="Haridas S."/>
            <person name="Albert R."/>
            <person name="Binder M."/>
            <person name="Bloem J."/>
            <person name="Labutti K."/>
            <person name="Salamov A."/>
            <person name="Andreopoulos B."/>
            <person name="Baker S."/>
            <person name="Barry K."/>
            <person name="Bills G."/>
            <person name="Bluhm B."/>
            <person name="Cannon C."/>
            <person name="Castanera R."/>
            <person name="Culley D."/>
            <person name="Daum C."/>
            <person name="Ezra D."/>
            <person name="Gonzalez J."/>
            <person name="Henrissat B."/>
            <person name="Kuo A."/>
            <person name="Liang C."/>
            <person name="Lipzen A."/>
            <person name="Lutzoni F."/>
            <person name="Magnuson J."/>
            <person name="Mondo S."/>
            <person name="Nolan M."/>
            <person name="Ohm R."/>
            <person name="Pangilinan J."/>
            <person name="Park H.-J."/>
            <person name="Ramirez L."/>
            <person name="Alfaro M."/>
            <person name="Sun H."/>
            <person name="Tritt A."/>
            <person name="Yoshinaga Y."/>
            <person name="Zwiers L.-H."/>
            <person name="Turgeon B."/>
            <person name="Goodwin S."/>
            <person name="Spatafora J."/>
            <person name="Crous P."/>
            <person name="Grigoriev I."/>
        </authorList>
    </citation>
    <scope>NUCLEOTIDE SEQUENCE</scope>
    <source>
        <strain evidence="1">CBS 130266</strain>
    </source>
</reference>
<dbReference type="Proteomes" id="UP000800235">
    <property type="component" value="Unassembled WGS sequence"/>
</dbReference>
<comment type="caution">
    <text evidence="1">The sequence shown here is derived from an EMBL/GenBank/DDBJ whole genome shotgun (WGS) entry which is preliminary data.</text>
</comment>
<name>A0A9P4NFF8_9PEZI</name>
<evidence type="ECO:0000313" key="2">
    <source>
        <dbReference type="Proteomes" id="UP000800235"/>
    </source>
</evidence>
<protein>
    <submittedName>
        <fullName evidence="1">Uncharacterized protein</fullName>
    </submittedName>
</protein>